<sequence length="217" mass="24855">MINREDMLALTRRMTVKRTSMTRIAGGYLDRDGYIDGTFNTGFLKLSPDDKEKNLQIAKFIPFADTNKNLKEYAFSDEKTKGDSMWKLLMGMRACGLKNDALMETFYEIVGERYQSEGDYAIFVFHDRYDIPAKGKDHVCQGESEEMFEYLICAICPVSGDYEPGEPECGFLFPAYMDGGAAMNYVDVYQKNQEYPHTELLKLLGVYEIEKISYKGV</sequence>
<dbReference type="Pfam" id="PF14199">
    <property type="entry name" value="DUF4317"/>
    <property type="match status" value="1"/>
</dbReference>
<organism evidence="1 2">
    <name type="scientific">Dorea longicatena</name>
    <dbReference type="NCBI Taxonomy" id="88431"/>
    <lineage>
        <taxon>Bacteria</taxon>
        <taxon>Bacillati</taxon>
        <taxon>Bacillota</taxon>
        <taxon>Clostridia</taxon>
        <taxon>Lachnospirales</taxon>
        <taxon>Lachnospiraceae</taxon>
        <taxon>Dorea</taxon>
    </lineage>
</organism>
<reference evidence="1 2" key="1">
    <citation type="submission" date="2018-08" db="EMBL/GenBank/DDBJ databases">
        <title>A genome reference for cultivated species of the human gut microbiota.</title>
        <authorList>
            <person name="Zou Y."/>
            <person name="Xue W."/>
            <person name="Luo G."/>
        </authorList>
    </citation>
    <scope>NUCLEOTIDE SEQUENCE [LARGE SCALE GENOMIC DNA]</scope>
    <source>
        <strain evidence="1 2">AM22-22</strain>
    </source>
</reference>
<gene>
    <name evidence="1" type="ORF">DW265_01830</name>
</gene>
<dbReference type="AlphaFoldDB" id="A0A414T2F3"/>
<keyword evidence="2" id="KW-1185">Reference proteome</keyword>
<evidence type="ECO:0000313" key="1">
    <source>
        <dbReference type="EMBL" id="RHG28395.1"/>
    </source>
</evidence>
<comment type="caution">
    <text evidence="1">The sequence shown here is derived from an EMBL/GenBank/DDBJ whole genome shotgun (WGS) entry which is preliminary data.</text>
</comment>
<accession>A0A414T2F3</accession>
<dbReference type="InterPro" id="IPR025466">
    <property type="entry name" value="DUF4317"/>
</dbReference>
<dbReference type="EMBL" id="QRIC01000002">
    <property type="protein sequence ID" value="RHG28395.1"/>
    <property type="molecule type" value="Genomic_DNA"/>
</dbReference>
<name>A0A414T2F3_9FIRM</name>
<dbReference type="RefSeq" id="WP_118224194.1">
    <property type="nucleotide sequence ID" value="NZ_QRIC01000002.1"/>
</dbReference>
<evidence type="ECO:0000313" key="2">
    <source>
        <dbReference type="Proteomes" id="UP000284095"/>
    </source>
</evidence>
<dbReference type="Proteomes" id="UP000284095">
    <property type="component" value="Unassembled WGS sequence"/>
</dbReference>
<proteinExistence type="predicted"/>
<protein>
    <submittedName>
        <fullName evidence="1">DUF4317 family protein</fullName>
    </submittedName>
</protein>